<reference evidence="4" key="1">
    <citation type="submission" date="2016-07" db="EMBL/GenBank/DDBJ databases">
        <title>Frankia sp. NRRL B-16219 Genome sequencing.</title>
        <authorList>
            <person name="Ghodhbane-Gtari F."/>
            <person name="Swanson E."/>
            <person name="Gueddou A."/>
            <person name="Louati M."/>
            <person name="Nouioui I."/>
            <person name="Hezbri K."/>
            <person name="Abebe-Akele F."/>
            <person name="Simpson S."/>
            <person name="Morris K."/>
            <person name="Thomas K."/>
            <person name="Gtari M."/>
            <person name="Tisa L.S."/>
        </authorList>
    </citation>
    <scope>NUCLEOTIDE SEQUENCE [LARGE SCALE GENOMIC DNA]</scope>
    <source>
        <strain evidence="4">NRRL B-16219</strain>
    </source>
</reference>
<feature type="region of interest" description="Disordered" evidence="1">
    <location>
        <begin position="1"/>
        <end position="21"/>
    </location>
</feature>
<feature type="region of interest" description="Disordered" evidence="1">
    <location>
        <begin position="318"/>
        <end position="366"/>
    </location>
</feature>
<dbReference type="Pfam" id="PF01882">
    <property type="entry name" value="DUF58"/>
    <property type="match status" value="1"/>
</dbReference>
<comment type="caution">
    <text evidence="3">The sequence shown here is derived from an EMBL/GenBank/DDBJ whole genome shotgun (WGS) entry which is preliminary data.</text>
</comment>
<evidence type="ECO:0000259" key="2">
    <source>
        <dbReference type="Pfam" id="PF01882"/>
    </source>
</evidence>
<dbReference type="Proteomes" id="UP000179769">
    <property type="component" value="Unassembled WGS sequence"/>
</dbReference>
<gene>
    <name evidence="3" type="ORF">BBK14_03095</name>
</gene>
<evidence type="ECO:0000313" key="3">
    <source>
        <dbReference type="EMBL" id="OHV37356.1"/>
    </source>
</evidence>
<dbReference type="EMBL" id="MAXA01000113">
    <property type="protein sequence ID" value="OHV37356.1"/>
    <property type="molecule type" value="Genomic_DNA"/>
</dbReference>
<sequence>MTAPRADPAAPQPAATSPSVERTLRGLELTVTRRLDGMLLGDHLGLLPGQGTEKAESREYNVGDDVRRMDWAVTARTTVPHVHDLIADRELETWALVDLTASQEFGTTSVRKRDLAIAAVAAIGFLTARTGNRMGAVALTPAGPRVIPARPGRQGLRTLLRTLLTVPEGAHDRPLRRPDPAAATDLAAAIAALDRPRRRRGLAVVVSDFLSTDLDWERPMRVLAARHQLLAVEVLDPAELTLPAVGLLPVVDAETGELVEVPTSSRRLRERYRLAAAEHRSQVALALRRAGAGHLVLRTDSDWLIDIVRFVSASRTSRGAARRPPVDSTRLPGHPRSLPPATGRGRPGTAAVAGAGGRRGRRAAAP</sequence>
<organism evidence="3 4">
    <name type="scientific">Parafrankia soli</name>
    <dbReference type="NCBI Taxonomy" id="2599596"/>
    <lineage>
        <taxon>Bacteria</taxon>
        <taxon>Bacillati</taxon>
        <taxon>Actinomycetota</taxon>
        <taxon>Actinomycetes</taxon>
        <taxon>Frankiales</taxon>
        <taxon>Frankiaceae</taxon>
        <taxon>Parafrankia</taxon>
    </lineage>
</organism>
<protein>
    <recommendedName>
        <fullName evidence="2">DUF58 domain-containing protein</fullName>
    </recommendedName>
</protein>
<accession>A0A1S1QUS0</accession>
<name>A0A1S1QUS0_9ACTN</name>
<feature type="compositionally biased region" description="Low complexity" evidence="1">
    <location>
        <begin position="1"/>
        <end position="18"/>
    </location>
</feature>
<evidence type="ECO:0000256" key="1">
    <source>
        <dbReference type="SAM" id="MobiDB-lite"/>
    </source>
</evidence>
<dbReference type="AlphaFoldDB" id="A0A1S1QUS0"/>
<keyword evidence="4" id="KW-1185">Reference proteome</keyword>
<feature type="compositionally biased region" description="Low complexity" evidence="1">
    <location>
        <begin position="339"/>
        <end position="353"/>
    </location>
</feature>
<dbReference type="PANTHER" id="PTHR33608:SF6">
    <property type="entry name" value="BLL2464 PROTEIN"/>
    <property type="match status" value="1"/>
</dbReference>
<dbReference type="PANTHER" id="PTHR33608">
    <property type="entry name" value="BLL2464 PROTEIN"/>
    <property type="match status" value="1"/>
</dbReference>
<feature type="domain" description="DUF58" evidence="2">
    <location>
        <begin position="56"/>
        <end position="281"/>
    </location>
</feature>
<dbReference type="RefSeq" id="WP_071061740.1">
    <property type="nucleotide sequence ID" value="NZ_JBFLUH010000156.1"/>
</dbReference>
<dbReference type="OrthoDB" id="9776116at2"/>
<proteinExistence type="predicted"/>
<evidence type="ECO:0000313" key="4">
    <source>
        <dbReference type="Proteomes" id="UP000179769"/>
    </source>
</evidence>
<dbReference type="InterPro" id="IPR002881">
    <property type="entry name" value="DUF58"/>
</dbReference>